<sequence>HLPNSYKLDHEENRTSEIQKSNRNTNLAGTEIGITTEKQSKQ</sequence>
<gene>
    <name evidence="1" type="ORF">RPERSI_LOCUS33943</name>
</gene>
<protein>
    <submittedName>
        <fullName evidence="1">30898_t:CDS:1</fullName>
    </submittedName>
</protein>
<proteinExistence type="predicted"/>
<evidence type="ECO:0000313" key="2">
    <source>
        <dbReference type="Proteomes" id="UP000789920"/>
    </source>
</evidence>
<dbReference type="Proteomes" id="UP000789920">
    <property type="component" value="Unassembled WGS sequence"/>
</dbReference>
<evidence type="ECO:0000313" key="1">
    <source>
        <dbReference type="EMBL" id="CAG8846042.1"/>
    </source>
</evidence>
<name>A0ACA9SS24_9GLOM</name>
<dbReference type="EMBL" id="CAJVQC010149427">
    <property type="protein sequence ID" value="CAG8846042.1"/>
    <property type="molecule type" value="Genomic_DNA"/>
</dbReference>
<feature type="non-terminal residue" evidence="1">
    <location>
        <position position="1"/>
    </location>
</feature>
<organism evidence="1 2">
    <name type="scientific">Racocetra persica</name>
    <dbReference type="NCBI Taxonomy" id="160502"/>
    <lineage>
        <taxon>Eukaryota</taxon>
        <taxon>Fungi</taxon>
        <taxon>Fungi incertae sedis</taxon>
        <taxon>Mucoromycota</taxon>
        <taxon>Glomeromycotina</taxon>
        <taxon>Glomeromycetes</taxon>
        <taxon>Diversisporales</taxon>
        <taxon>Gigasporaceae</taxon>
        <taxon>Racocetra</taxon>
    </lineage>
</organism>
<reference evidence="1" key="1">
    <citation type="submission" date="2021-06" db="EMBL/GenBank/DDBJ databases">
        <authorList>
            <person name="Kallberg Y."/>
            <person name="Tangrot J."/>
            <person name="Rosling A."/>
        </authorList>
    </citation>
    <scope>NUCLEOTIDE SEQUENCE</scope>
    <source>
        <strain evidence="1">MA461A</strain>
    </source>
</reference>
<comment type="caution">
    <text evidence="1">The sequence shown here is derived from an EMBL/GenBank/DDBJ whole genome shotgun (WGS) entry which is preliminary data.</text>
</comment>
<accession>A0ACA9SS24</accession>
<keyword evidence="2" id="KW-1185">Reference proteome</keyword>